<dbReference type="InterPro" id="IPR006066">
    <property type="entry name" value="NO2/SO3_Rdtase_FeS/sirohaem_BS"/>
</dbReference>
<name>A0A974SQS3_9RHOO</name>
<keyword evidence="23" id="KW-1185">Reference proteome</keyword>
<dbReference type="GO" id="GO:0051537">
    <property type="term" value="F:2 iron, 2 sulfur cluster binding"/>
    <property type="evidence" value="ECO:0007669"/>
    <property type="project" value="UniProtKB-KW"/>
</dbReference>
<keyword evidence="10" id="KW-0560">Oxidoreductase</keyword>
<evidence type="ECO:0000259" key="21">
    <source>
        <dbReference type="Pfam" id="PF18267"/>
    </source>
</evidence>
<dbReference type="InterPro" id="IPR052034">
    <property type="entry name" value="NasD-like"/>
</dbReference>
<dbReference type="PRINTS" id="PR00411">
    <property type="entry name" value="PNDRDTASEI"/>
</dbReference>
<dbReference type="InterPro" id="IPR007419">
    <property type="entry name" value="BFD-like_2Fe2S-bd_dom"/>
</dbReference>
<dbReference type="PIRSF" id="PIRSF037149">
    <property type="entry name" value="NirB"/>
    <property type="match status" value="1"/>
</dbReference>
<evidence type="ECO:0000259" key="20">
    <source>
        <dbReference type="Pfam" id="PF07992"/>
    </source>
</evidence>
<feature type="binding site" description="axial binding residue" evidence="16">
    <location>
        <position position="685"/>
    </location>
    <ligand>
        <name>siroheme</name>
        <dbReference type="ChEBI" id="CHEBI:60052"/>
    </ligand>
    <ligandPart>
        <name>Fe</name>
        <dbReference type="ChEBI" id="CHEBI:18248"/>
    </ligandPart>
</feature>
<dbReference type="GO" id="GO:0051539">
    <property type="term" value="F:4 iron, 4 sulfur cluster binding"/>
    <property type="evidence" value="ECO:0007669"/>
    <property type="project" value="UniProtKB-KW"/>
</dbReference>
<evidence type="ECO:0000256" key="8">
    <source>
        <dbReference type="ARBA" id="ARBA00022723"/>
    </source>
</evidence>
<dbReference type="SUPFAM" id="SSF56014">
    <property type="entry name" value="Nitrite and sulphite reductase 4Fe-4S domain-like"/>
    <property type="match status" value="1"/>
</dbReference>
<dbReference type="GO" id="GO:0020037">
    <property type="term" value="F:heme binding"/>
    <property type="evidence" value="ECO:0007669"/>
    <property type="project" value="InterPro"/>
</dbReference>
<dbReference type="InterPro" id="IPR005117">
    <property type="entry name" value="NiRdtase/SiRdtase_haem-b_fer"/>
</dbReference>
<evidence type="ECO:0000256" key="3">
    <source>
        <dbReference type="ARBA" id="ARBA00010429"/>
    </source>
</evidence>
<proteinExistence type="inferred from homology"/>
<keyword evidence="12 16" id="KW-0411">Iron-sulfur</keyword>
<evidence type="ECO:0000256" key="7">
    <source>
        <dbReference type="ARBA" id="ARBA00022714"/>
    </source>
</evidence>
<evidence type="ECO:0000256" key="10">
    <source>
        <dbReference type="ARBA" id="ARBA00023002"/>
    </source>
</evidence>
<dbReference type="FunFam" id="1.10.10.1100:FF:000002">
    <property type="entry name" value="Nitrite reductase large subunit"/>
    <property type="match status" value="1"/>
</dbReference>
<dbReference type="Pfam" id="PF03460">
    <property type="entry name" value="NIR_SIR_ferr"/>
    <property type="match status" value="1"/>
</dbReference>
<evidence type="ECO:0000313" key="22">
    <source>
        <dbReference type="EMBL" id="QRJ64712.1"/>
    </source>
</evidence>
<feature type="binding site" evidence="16">
    <location>
        <position position="681"/>
    </location>
    <ligand>
        <name>[4Fe-4S] cluster</name>
        <dbReference type="ChEBI" id="CHEBI:49883"/>
    </ligand>
</feature>
<dbReference type="Gene3D" id="3.90.480.20">
    <property type="match status" value="1"/>
</dbReference>
<organism evidence="22 23">
    <name type="scientific">Azospira restricta</name>
    <dbReference type="NCBI Taxonomy" id="404405"/>
    <lineage>
        <taxon>Bacteria</taxon>
        <taxon>Pseudomonadati</taxon>
        <taxon>Pseudomonadota</taxon>
        <taxon>Betaproteobacteria</taxon>
        <taxon>Rhodocyclales</taxon>
        <taxon>Rhodocyclaceae</taxon>
        <taxon>Azospira</taxon>
    </lineage>
</organism>
<evidence type="ECO:0000256" key="9">
    <source>
        <dbReference type="ARBA" id="ARBA00022827"/>
    </source>
</evidence>
<dbReference type="GO" id="GO:0046872">
    <property type="term" value="F:metal ion binding"/>
    <property type="evidence" value="ECO:0007669"/>
    <property type="project" value="UniProtKB-KW"/>
</dbReference>
<dbReference type="InterPro" id="IPR045854">
    <property type="entry name" value="NO2/SO3_Rdtase_4Fe4S_sf"/>
</dbReference>
<reference evidence="22" key="1">
    <citation type="submission" date="2020-11" db="EMBL/GenBank/DDBJ databases">
        <title>Azospira restricta DSM 18626 genome sequence.</title>
        <authorList>
            <person name="Moe W.M."/>
        </authorList>
    </citation>
    <scope>NUCLEOTIDE SEQUENCE</scope>
    <source>
        <strain evidence="22">DSM 18626</strain>
    </source>
</reference>
<protein>
    <submittedName>
        <fullName evidence="22">NAD(P)/FAD-dependent oxidoreductase</fullName>
    </submittedName>
</protein>
<dbReference type="GO" id="GO:0098809">
    <property type="term" value="F:nitrite reductase activity"/>
    <property type="evidence" value="ECO:0007669"/>
    <property type="project" value="InterPro"/>
</dbReference>
<feature type="domain" description="Nitrite/sulphite reductase 4Fe-4S" evidence="17">
    <location>
        <begin position="632"/>
        <end position="766"/>
    </location>
</feature>
<dbReference type="PANTHER" id="PTHR43809">
    <property type="entry name" value="NITRITE REDUCTASE (NADH) LARGE SUBUNIT"/>
    <property type="match status" value="1"/>
</dbReference>
<dbReference type="Proteomes" id="UP000663444">
    <property type="component" value="Chromosome"/>
</dbReference>
<feature type="domain" description="BFD-like [2Fe-2S]-binding" evidence="19">
    <location>
        <begin position="421"/>
        <end position="469"/>
    </location>
</feature>
<dbReference type="PRINTS" id="PR00368">
    <property type="entry name" value="FADPNR"/>
</dbReference>
<evidence type="ECO:0000256" key="16">
    <source>
        <dbReference type="PIRSR" id="PIRSR037149-1"/>
    </source>
</evidence>
<evidence type="ECO:0000259" key="19">
    <source>
        <dbReference type="Pfam" id="PF04324"/>
    </source>
</evidence>
<keyword evidence="7" id="KW-0001">2Fe-2S</keyword>
<dbReference type="SUPFAM" id="SSF55124">
    <property type="entry name" value="Nitrite/Sulfite reductase N-terminal domain-like"/>
    <property type="match status" value="1"/>
</dbReference>
<sequence length="815" mass="89104">MKKEKLILVGNGMAGVRAIEELLALAPDKYEITVFGEEPHGNYNRILLSHVLSGEKPFADTVLNDRAWYEKHGIRLESGRKVVAINRARRQVIAADGTIADYDKLLLATGARPTMMPLPGSHLFGVMSFRNIAEVETMLDLARPGRRAVVVGGGLLGLEAAYGLKQRGMQVTVVHLMDKLMERQLDAPAAALLKRSLEERGIAVELGAETQGFVGGKQVEAVRLRDGRTLPADLAVVAIGIRPNVELAQQSGIHCQRGIVVNGSMQTYDPRIYAVGECVEHAGNTYGLVAPLFKQAKVVANHLAGLGHARYEDQPLATKLKITGIDLYSAGHFGGGDGYEELVMEDPGRGVYKKLVIRDNRLAGALLYGDTTNETWYYDLMRDGSDISELRPNLLHGHGHLGDAGHSGAVAVASMPDETEVCGCNGITKGMIVKAITDKGLFTLEEVRSHTKASASCGSCTGKVEQILAFTLGGDYSPAPQEKPLCGCTEHTHAEVRNAIREQHLTTIPETMRFLEWKTPDGCPKCRPALNYYLISTWPGEAKDDPQSRVHNERVHANIQNDGSYSVVPRTWGGLTNAKELRVIADLAEKYNVPVKVTGGQRLAIPFIKKEDLPKVWATLNDNDMLSGFAYGKAVRSVKSCVGKGLCRFGTQDSLGLGVAVEKKFWGAWTPHKFKMGVSGCPRNCAEATIKDFGIVGVDSGWELHVGGTCGVRVRATDLLCKVATDDEAIEHAAAFLQLYREEGWYLERSSAWIERVGMPYVKKRILDDGAARQALAERFWHAQQFAQVDPWQDRAKSDRPDYEYAALEVVEAAA</sequence>
<dbReference type="AlphaFoldDB" id="A0A974SQS3"/>
<comment type="cofactor">
    <cofactor evidence="1 15">
        <name>FAD</name>
        <dbReference type="ChEBI" id="CHEBI:57692"/>
    </cofactor>
</comment>
<dbReference type="GO" id="GO:0042128">
    <property type="term" value="P:nitrate assimilation"/>
    <property type="evidence" value="ECO:0007669"/>
    <property type="project" value="UniProtKB-UniRule"/>
</dbReference>
<comment type="cofactor">
    <cofactor evidence="14">
        <name>[2Fe-2S] cluster</name>
        <dbReference type="ChEBI" id="CHEBI:190135"/>
    </cofactor>
</comment>
<evidence type="ECO:0000256" key="6">
    <source>
        <dbReference type="ARBA" id="ARBA00022630"/>
    </source>
</evidence>
<dbReference type="GO" id="GO:0050661">
    <property type="term" value="F:NADP binding"/>
    <property type="evidence" value="ECO:0007669"/>
    <property type="project" value="UniProtKB-UniRule"/>
</dbReference>
<keyword evidence="13 15" id="KW-0534">Nitrate assimilation</keyword>
<dbReference type="RefSeq" id="WP_203388238.1">
    <property type="nucleotide sequence ID" value="NZ_CP064781.1"/>
</dbReference>
<dbReference type="Gene3D" id="3.30.390.30">
    <property type="match status" value="1"/>
</dbReference>
<dbReference type="Pfam" id="PF07992">
    <property type="entry name" value="Pyr_redox_2"/>
    <property type="match status" value="1"/>
</dbReference>
<dbReference type="Pfam" id="PF18267">
    <property type="entry name" value="Rubredoxin_C"/>
    <property type="match status" value="1"/>
</dbReference>
<dbReference type="CDD" id="cd19943">
    <property type="entry name" value="NirB_Fer2_BFD-like_1"/>
    <property type="match status" value="1"/>
</dbReference>
<dbReference type="NCBIfam" id="TIGR02374">
    <property type="entry name" value="nitri_red_nirB"/>
    <property type="match status" value="1"/>
</dbReference>
<keyword evidence="4 16" id="KW-0004">4Fe-4S</keyword>
<dbReference type="GO" id="GO:0050660">
    <property type="term" value="F:flavin adenine dinucleotide binding"/>
    <property type="evidence" value="ECO:0007669"/>
    <property type="project" value="UniProtKB-UniRule"/>
</dbReference>
<dbReference type="CDD" id="cd19944">
    <property type="entry name" value="NirB_Fer2_BFD-like_2"/>
    <property type="match status" value="1"/>
</dbReference>
<feature type="binding site" evidence="16">
    <location>
        <position position="647"/>
    </location>
    <ligand>
        <name>[4Fe-4S] cluster</name>
        <dbReference type="ChEBI" id="CHEBI:49883"/>
    </ligand>
</feature>
<feature type="binding site" evidence="16">
    <location>
        <position position="641"/>
    </location>
    <ligand>
        <name>[4Fe-4S] cluster</name>
        <dbReference type="ChEBI" id="CHEBI:49883"/>
    </ligand>
</feature>
<dbReference type="PRINTS" id="PR00397">
    <property type="entry name" value="SIROHAEM"/>
</dbReference>
<feature type="binding site" evidence="16">
    <location>
        <position position="685"/>
    </location>
    <ligand>
        <name>[4Fe-4S] cluster</name>
        <dbReference type="ChEBI" id="CHEBI:49883"/>
    </ligand>
</feature>
<comment type="pathway">
    <text evidence="2">Nitrogen metabolism; nitrate reduction (assimilation).</text>
</comment>
<evidence type="ECO:0000256" key="11">
    <source>
        <dbReference type="ARBA" id="ARBA00023004"/>
    </source>
</evidence>
<dbReference type="InterPro" id="IPR023753">
    <property type="entry name" value="FAD/NAD-binding_dom"/>
</dbReference>
<evidence type="ECO:0000259" key="17">
    <source>
        <dbReference type="Pfam" id="PF01077"/>
    </source>
</evidence>
<evidence type="ECO:0000256" key="2">
    <source>
        <dbReference type="ARBA" id="ARBA00005096"/>
    </source>
</evidence>
<feature type="domain" description="NADH-rubredoxin oxidoreductase C-terminal" evidence="21">
    <location>
        <begin position="317"/>
        <end position="383"/>
    </location>
</feature>
<feature type="domain" description="BFD-like [2Fe-2S]-binding" evidence="19">
    <location>
        <begin position="485"/>
        <end position="535"/>
    </location>
</feature>
<accession>A0A974SQS3</accession>
<evidence type="ECO:0000256" key="4">
    <source>
        <dbReference type="ARBA" id="ARBA00022485"/>
    </source>
</evidence>
<evidence type="ECO:0000313" key="23">
    <source>
        <dbReference type="Proteomes" id="UP000663444"/>
    </source>
</evidence>
<dbReference type="InterPro" id="IPR006067">
    <property type="entry name" value="NO2/SO3_Rdtase_4Fe4S_dom"/>
</dbReference>
<feature type="domain" description="FAD/NAD(P)-binding" evidence="20">
    <location>
        <begin position="5"/>
        <end position="279"/>
    </location>
</feature>
<dbReference type="PANTHER" id="PTHR43809:SF1">
    <property type="entry name" value="NITRITE REDUCTASE (NADH) LARGE SUBUNIT"/>
    <property type="match status" value="1"/>
</dbReference>
<dbReference type="InterPro" id="IPR036136">
    <property type="entry name" value="Nit/Sulf_reduc_fer-like_dom_sf"/>
</dbReference>
<evidence type="ECO:0000256" key="13">
    <source>
        <dbReference type="ARBA" id="ARBA00023063"/>
    </source>
</evidence>
<dbReference type="InterPro" id="IPR041575">
    <property type="entry name" value="Rubredoxin_C"/>
</dbReference>
<dbReference type="Gene3D" id="3.50.50.60">
    <property type="entry name" value="FAD/NAD(P)-binding domain"/>
    <property type="match status" value="2"/>
</dbReference>
<keyword evidence="8 16" id="KW-0479">Metal-binding</keyword>
<keyword evidence="11 16" id="KW-0408">Iron</keyword>
<dbReference type="Pfam" id="PF04324">
    <property type="entry name" value="Fer2_BFD"/>
    <property type="match status" value="2"/>
</dbReference>
<feature type="domain" description="Nitrite/Sulfite reductase ferredoxin-like" evidence="18">
    <location>
        <begin position="560"/>
        <end position="621"/>
    </location>
</feature>
<evidence type="ECO:0000256" key="5">
    <source>
        <dbReference type="ARBA" id="ARBA00022617"/>
    </source>
</evidence>
<dbReference type="Gene3D" id="3.30.413.10">
    <property type="entry name" value="Sulfite Reductase Hemoprotein, domain 1"/>
    <property type="match status" value="1"/>
</dbReference>
<dbReference type="InterPro" id="IPR012744">
    <property type="entry name" value="Nitri_red_NirB"/>
</dbReference>
<evidence type="ECO:0000259" key="18">
    <source>
        <dbReference type="Pfam" id="PF03460"/>
    </source>
</evidence>
<comment type="similarity">
    <text evidence="3">Belongs to the nitrite and sulfite reductase 4Fe-4S domain family.</text>
</comment>
<dbReference type="Pfam" id="PF01077">
    <property type="entry name" value="NIR_SIR"/>
    <property type="match status" value="1"/>
</dbReference>
<dbReference type="SUPFAM" id="SSF51905">
    <property type="entry name" value="FAD/NAD(P)-binding domain"/>
    <property type="match status" value="2"/>
</dbReference>
<dbReference type="InterPro" id="IPR041854">
    <property type="entry name" value="BFD-like_2Fe2S-bd_dom_sf"/>
</dbReference>
<keyword evidence="5 16" id="KW-0349">Heme</keyword>
<dbReference type="InterPro" id="IPR016156">
    <property type="entry name" value="FAD/NAD-linked_Rdtase_dimer_sf"/>
</dbReference>
<dbReference type="InterPro" id="IPR036188">
    <property type="entry name" value="FAD/NAD-bd_sf"/>
</dbReference>
<dbReference type="InterPro" id="IPR017121">
    <property type="entry name" value="Nitrite_Rdtase_lsu"/>
</dbReference>
<comment type="cofactor">
    <cofactor evidence="16">
        <name>[4Fe-4S] cluster</name>
        <dbReference type="ChEBI" id="CHEBI:49883"/>
    </cofactor>
    <text evidence="16">Binds 1 [4Fe-4S] cluster per subunit.</text>
</comment>
<dbReference type="Gene3D" id="1.10.10.1100">
    <property type="entry name" value="BFD-like [2Fe-2S]-binding domain"/>
    <property type="match status" value="1"/>
</dbReference>
<evidence type="ECO:0000256" key="14">
    <source>
        <dbReference type="ARBA" id="ARBA00034078"/>
    </source>
</evidence>
<gene>
    <name evidence="22" type="ORF">IWH25_05010</name>
</gene>
<comment type="cofactor">
    <cofactor evidence="16">
        <name>siroheme</name>
        <dbReference type="ChEBI" id="CHEBI:60052"/>
    </cofactor>
    <text evidence="16">Binds 1 siroheme per subunit.</text>
</comment>
<keyword evidence="6 15" id="KW-0285">Flavoprotein</keyword>
<keyword evidence="9 15" id="KW-0274">FAD</keyword>
<dbReference type="EMBL" id="CP064781">
    <property type="protein sequence ID" value="QRJ64712.1"/>
    <property type="molecule type" value="Genomic_DNA"/>
</dbReference>
<dbReference type="KEGG" id="ares:IWH25_05010"/>
<evidence type="ECO:0000256" key="12">
    <source>
        <dbReference type="ARBA" id="ARBA00023014"/>
    </source>
</evidence>
<evidence type="ECO:0000256" key="15">
    <source>
        <dbReference type="PIRNR" id="PIRNR037149"/>
    </source>
</evidence>
<dbReference type="PROSITE" id="PS00365">
    <property type="entry name" value="NIR_SIR"/>
    <property type="match status" value="1"/>
</dbReference>
<evidence type="ECO:0000256" key="1">
    <source>
        <dbReference type="ARBA" id="ARBA00001974"/>
    </source>
</evidence>